<evidence type="ECO:0000313" key="1">
    <source>
        <dbReference type="EMBL" id="ADU62196.1"/>
    </source>
</evidence>
<reference evidence="1 2" key="2">
    <citation type="journal article" date="2014" name="Genome Announc.">
        <title>Complete Genome Sequence of the Subsurface, Mesophilic Sulfate-Reducing Bacterium Desulfovibrio aespoeensis Aspo-2.</title>
        <authorList>
            <person name="Pedersen K."/>
            <person name="Bengtsson A."/>
            <person name="Edlund J."/>
            <person name="Rabe L."/>
            <person name="Hazen T."/>
            <person name="Chakraborty R."/>
            <person name="Goodwin L."/>
            <person name="Shapiro N."/>
        </authorList>
    </citation>
    <scope>NUCLEOTIDE SEQUENCE [LARGE SCALE GENOMIC DNA]</scope>
    <source>
        <strain evidence="2">ATCC 700646 / DSM 10631 / Aspo-2</strain>
    </source>
</reference>
<dbReference type="RefSeq" id="WP_013514127.1">
    <property type="nucleotide sequence ID" value="NC_014844.1"/>
</dbReference>
<dbReference type="EMBL" id="CP002431">
    <property type="protein sequence ID" value="ADU62196.1"/>
    <property type="molecule type" value="Genomic_DNA"/>
</dbReference>
<proteinExistence type="predicted"/>
<organism evidence="1 2">
    <name type="scientific">Pseudodesulfovibrio aespoeensis (strain ATCC 700646 / DSM 10631 / Aspo-2)</name>
    <name type="common">Desulfovibrio aespoeensis</name>
    <dbReference type="NCBI Taxonomy" id="643562"/>
    <lineage>
        <taxon>Bacteria</taxon>
        <taxon>Pseudomonadati</taxon>
        <taxon>Thermodesulfobacteriota</taxon>
        <taxon>Desulfovibrionia</taxon>
        <taxon>Desulfovibrionales</taxon>
        <taxon>Desulfovibrionaceae</taxon>
    </lineage>
</organism>
<dbReference type="KEGG" id="das:Daes_1181"/>
<name>E6VU03_PSEA9</name>
<dbReference type="HOGENOM" id="CLU_2914914_0_0_7"/>
<dbReference type="Proteomes" id="UP000002191">
    <property type="component" value="Chromosome"/>
</dbReference>
<keyword evidence="2" id="KW-1185">Reference proteome</keyword>
<accession>E6VU03</accession>
<dbReference type="AlphaFoldDB" id="E6VU03"/>
<evidence type="ECO:0000313" key="2">
    <source>
        <dbReference type="Proteomes" id="UP000002191"/>
    </source>
</evidence>
<dbReference type="STRING" id="643562.Daes_1181"/>
<gene>
    <name evidence="1" type="ordered locus">Daes_1181</name>
</gene>
<sequence>MTDSCYKSFEWNELIDLFRIPEPQTVNEEERMKIMDKINSLADRFGREYVIRKIALHAG</sequence>
<dbReference type="eggNOG" id="ENOG5032EXE">
    <property type="taxonomic scope" value="Bacteria"/>
</dbReference>
<dbReference type="OrthoDB" id="5465278at2"/>
<protein>
    <submittedName>
        <fullName evidence="1">Uncharacterized protein</fullName>
    </submittedName>
</protein>
<reference evidence="2" key="1">
    <citation type="submission" date="2010-12" db="EMBL/GenBank/DDBJ databases">
        <title>Complete sequence of Desulfovibrio aespoeensis Aspo-2.</title>
        <authorList>
            <consortium name="US DOE Joint Genome Institute"/>
            <person name="Lucas S."/>
            <person name="Copeland A."/>
            <person name="Lapidus A."/>
            <person name="Cheng J.-F."/>
            <person name="Goodwin L."/>
            <person name="Pitluck S."/>
            <person name="Chertkov O."/>
            <person name="Misra M."/>
            <person name="Detter J.C."/>
            <person name="Han C."/>
            <person name="Tapia R."/>
            <person name="Land M."/>
            <person name="Hauser L."/>
            <person name="Kyrpides N."/>
            <person name="Ivanova N."/>
            <person name="Ovchinnikova G."/>
            <person name="Pedersen K."/>
            <person name="Jagevall S."/>
            <person name="Hazen T."/>
            <person name="Woyke T."/>
        </authorList>
    </citation>
    <scope>NUCLEOTIDE SEQUENCE [LARGE SCALE GENOMIC DNA]</scope>
    <source>
        <strain evidence="2">ATCC 700646 / DSM 10631 / Aspo-2</strain>
    </source>
</reference>